<evidence type="ECO:0000313" key="3">
    <source>
        <dbReference type="EMBL" id="KAF2269192.1"/>
    </source>
</evidence>
<feature type="compositionally biased region" description="Polar residues" evidence="1">
    <location>
        <begin position="89"/>
        <end position="110"/>
    </location>
</feature>
<organism evidence="3 4">
    <name type="scientific">Lojkania enalia</name>
    <dbReference type="NCBI Taxonomy" id="147567"/>
    <lineage>
        <taxon>Eukaryota</taxon>
        <taxon>Fungi</taxon>
        <taxon>Dikarya</taxon>
        <taxon>Ascomycota</taxon>
        <taxon>Pezizomycotina</taxon>
        <taxon>Dothideomycetes</taxon>
        <taxon>Pleosporomycetidae</taxon>
        <taxon>Pleosporales</taxon>
        <taxon>Pleosporales incertae sedis</taxon>
        <taxon>Lojkania</taxon>
    </lineage>
</organism>
<gene>
    <name evidence="3" type="ORF">CC78DRAFT_305917</name>
</gene>
<keyword evidence="2" id="KW-0472">Membrane</keyword>
<evidence type="ECO:0000256" key="1">
    <source>
        <dbReference type="SAM" id="MobiDB-lite"/>
    </source>
</evidence>
<protein>
    <submittedName>
        <fullName evidence="3">Uncharacterized protein</fullName>
    </submittedName>
</protein>
<sequence>MHSIICSSHLRLRTSKTSLVISSHTLILDSQSTETSSRQATSRTGFTPVAIAGILTAICCLLILVCATGFILRRYKKKQYQKMLEAATASKTGRNNAASTKGSVRTNYSRSPRIGSGK</sequence>
<comment type="caution">
    <text evidence="3">The sequence shown here is derived from an EMBL/GenBank/DDBJ whole genome shotgun (WGS) entry which is preliminary data.</text>
</comment>
<accession>A0A9P4N9N9</accession>
<dbReference type="Proteomes" id="UP000800093">
    <property type="component" value="Unassembled WGS sequence"/>
</dbReference>
<reference evidence="4" key="1">
    <citation type="journal article" date="2020" name="Stud. Mycol.">
        <title>101 Dothideomycetes genomes: A test case for predicting lifestyles and emergence of pathogens.</title>
        <authorList>
            <person name="Haridas S."/>
            <person name="Albert R."/>
            <person name="Binder M."/>
            <person name="Bloem J."/>
            <person name="LaButti K."/>
            <person name="Salamov A."/>
            <person name="Andreopoulos B."/>
            <person name="Baker S."/>
            <person name="Barry K."/>
            <person name="Bills G."/>
            <person name="Bluhm B."/>
            <person name="Cannon C."/>
            <person name="Castanera R."/>
            <person name="Culley D."/>
            <person name="Daum C."/>
            <person name="Ezra D."/>
            <person name="Gonzalez J."/>
            <person name="Henrissat B."/>
            <person name="Kuo A."/>
            <person name="Liang C."/>
            <person name="Lipzen A."/>
            <person name="Lutzoni F."/>
            <person name="Magnuson J."/>
            <person name="Mondo S."/>
            <person name="Nolan M."/>
            <person name="Ohm R."/>
            <person name="Pangilinan J."/>
            <person name="Park H.-J."/>
            <person name="Ramirez L."/>
            <person name="Alfaro M."/>
            <person name="Sun H."/>
            <person name="Tritt A."/>
            <person name="Yoshinaga Y."/>
            <person name="Zwiers L.-H."/>
            <person name="Turgeon B."/>
            <person name="Goodwin S."/>
            <person name="Spatafora J."/>
            <person name="Crous P."/>
            <person name="Grigoriev I."/>
        </authorList>
    </citation>
    <scope>NUCLEOTIDE SEQUENCE [LARGE SCALE GENOMIC DNA]</scope>
    <source>
        <strain evidence="4">CBS 304.66</strain>
    </source>
</reference>
<name>A0A9P4N9N9_9PLEO</name>
<keyword evidence="4" id="KW-1185">Reference proteome</keyword>
<evidence type="ECO:0000313" key="4">
    <source>
        <dbReference type="Proteomes" id="UP000800093"/>
    </source>
</evidence>
<proteinExistence type="predicted"/>
<feature type="region of interest" description="Disordered" evidence="1">
    <location>
        <begin position="86"/>
        <end position="118"/>
    </location>
</feature>
<evidence type="ECO:0000256" key="2">
    <source>
        <dbReference type="SAM" id="Phobius"/>
    </source>
</evidence>
<dbReference type="AlphaFoldDB" id="A0A9P4N9N9"/>
<dbReference type="EMBL" id="ML986583">
    <property type="protein sequence ID" value="KAF2269192.1"/>
    <property type="molecule type" value="Genomic_DNA"/>
</dbReference>
<feature type="transmembrane region" description="Helical" evidence="2">
    <location>
        <begin position="49"/>
        <end position="72"/>
    </location>
</feature>
<keyword evidence="2" id="KW-1133">Transmembrane helix</keyword>
<keyword evidence="2" id="KW-0812">Transmembrane</keyword>